<evidence type="ECO:0000313" key="4">
    <source>
        <dbReference type="Proteomes" id="UP000585474"/>
    </source>
</evidence>
<evidence type="ECO:0000313" key="3">
    <source>
        <dbReference type="EMBL" id="GFZ17226.1"/>
    </source>
</evidence>
<feature type="compositionally biased region" description="Polar residues" evidence="2">
    <location>
        <begin position="98"/>
        <end position="109"/>
    </location>
</feature>
<evidence type="ECO:0000256" key="1">
    <source>
        <dbReference type="SAM" id="Coils"/>
    </source>
</evidence>
<dbReference type="PANTHER" id="PTHR35099:SF2">
    <property type="entry name" value="OS02G0182700 PROTEIN"/>
    <property type="match status" value="1"/>
</dbReference>
<reference evidence="3 4" key="1">
    <citation type="submission" date="2019-07" db="EMBL/GenBank/DDBJ databases">
        <title>De Novo Assembly of kiwifruit Actinidia rufa.</title>
        <authorList>
            <person name="Sugita-Konishi S."/>
            <person name="Sato K."/>
            <person name="Mori E."/>
            <person name="Abe Y."/>
            <person name="Kisaki G."/>
            <person name="Hamano K."/>
            <person name="Suezawa K."/>
            <person name="Otani M."/>
            <person name="Fukuda T."/>
            <person name="Manabe T."/>
            <person name="Gomi K."/>
            <person name="Tabuchi M."/>
            <person name="Akimitsu K."/>
            <person name="Kataoka I."/>
        </authorList>
    </citation>
    <scope>NUCLEOTIDE SEQUENCE [LARGE SCALE GENOMIC DNA]</scope>
    <source>
        <strain evidence="4">cv. Fuchu</strain>
    </source>
</reference>
<dbReference type="PANTHER" id="PTHR35099">
    <property type="entry name" value="OS02G0182700 PROTEIN"/>
    <property type="match status" value="1"/>
</dbReference>
<feature type="compositionally biased region" description="Polar residues" evidence="2">
    <location>
        <begin position="65"/>
        <end position="80"/>
    </location>
</feature>
<keyword evidence="1" id="KW-0175">Coiled coil</keyword>
<feature type="coiled-coil region" evidence="1">
    <location>
        <begin position="118"/>
        <end position="166"/>
    </location>
</feature>
<protein>
    <submittedName>
        <fullName evidence="3">Uncharacterized protein</fullName>
    </submittedName>
</protein>
<feature type="compositionally biased region" description="Polar residues" evidence="2">
    <location>
        <begin position="183"/>
        <end position="222"/>
    </location>
</feature>
<dbReference type="OrthoDB" id="1724644at2759"/>
<feature type="region of interest" description="Disordered" evidence="2">
    <location>
        <begin position="180"/>
        <end position="222"/>
    </location>
</feature>
<dbReference type="EMBL" id="BJWL01000026">
    <property type="protein sequence ID" value="GFZ17226.1"/>
    <property type="molecule type" value="Genomic_DNA"/>
</dbReference>
<dbReference type="AlphaFoldDB" id="A0A7J0H2B5"/>
<name>A0A7J0H2B5_9ERIC</name>
<dbReference type="Proteomes" id="UP000585474">
    <property type="component" value="Unassembled WGS sequence"/>
</dbReference>
<evidence type="ECO:0000256" key="2">
    <source>
        <dbReference type="SAM" id="MobiDB-lite"/>
    </source>
</evidence>
<organism evidence="3 4">
    <name type="scientific">Actinidia rufa</name>
    <dbReference type="NCBI Taxonomy" id="165716"/>
    <lineage>
        <taxon>Eukaryota</taxon>
        <taxon>Viridiplantae</taxon>
        <taxon>Streptophyta</taxon>
        <taxon>Embryophyta</taxon>
        <taxon>Tracheophyta</taxon>
        <taxon>Spermatophyta</taxon>
        <taxon>Magnoliopsida</taxon>
        <taxon>eudicotyledons</taxon>
        <taxon>Gunneridae</taxon>
        <taxon>Pentapetalae</taxon>
        <taxon>asterids</taxon>
        <taxon>Ericales</taxon>
        <taxon>Actinidiaceae</taxon>
        <taxon>Actinidia</taxon>
    </lineage>
</organism>
<comment type="caution">
    <text evidence="3">The sequence shown here is derived from an EMBL/GenBank/DDBJ whole genome shotgun (WGS) entry which is preliminary data.</text>
</comment>
<feature type="region of interest" description="Disordered" evidence="2">
    <location>
        <begin position="25"/>
        <end position="117"/>
    </location>
</feature>
<sequence>MSDEDWVRAAMEDDSVVAELLMRLRRAAPPKRESRSPALPLEWSVRQRRSKPTLHAAKKKEKPTVSPTTPLSWSGATSVSGAEESSRPPPKRPGASRSKVTAANEATTSRRPRKKKTLAELKEEEILLVKERKDLKRELARLRVNLENQRATNERLKRLKRDLEFEPAPERLAEVASVGAIRDQTQQESVSRDPISSTLQPDNETDNRNITQSPSQNGSSTLQHEVITQENNFILLDLNLSIEVS</sequence>
<keyword evidence="4" id="KW-1185">Reference proteome</keyword>
<accession>A0A7J0H2B5</accession>
<feature type="compositionally biased region" description="Basic residues" evidence="2">
    <location>
        <begin position="46"/>
        <end position="61"/>
    </location>
</feature>
<gene>
    <name evidence="3" type="ORF">Acr_26g0004960</name>
</gene>
<proteinExistence type="predicted"/>